<gene>
    <name evidence="1" type="ORF">DBV39_00110</name>
</gene>
<sequence>MNAKYETNHTGEFLLSEANGNRSREVGVINATAGKLQPGTLLSKLTSANAGTVTANGGNAGNGVFGAVTVTNQAITGTYLVEITAEDADGGTFSVTDPNGALVGTGEVGVAFSGGGLSFTIADGANDFGTGDKWTIAVNAGLGEWVPYDDDGANDGRRTVSGVLYNHADATEADVEATIIVRDAEVASARLIGLDDAGRADLASLGIIVRD</sequence>
<evidence type="ECO:0000313" key="1">
    <source>
        <dbReference type="EMBL" id="AWB32373.1"/>
    </source>
</evidence>
<dbReference type="Pfam" id="PF02924">
    <property type="entry name" value="HDPD"/>
    <property type="match status" value="1"/>
</dbReference>
<reference evidence="1 2" key="1">
    <citation type="submission" date="2018-04" db="EMBL/GenBank/DDBJ databases">
        <title>Bordetella sp. HZ20 isolated from seawater.</title>
        <authorList>
            <person name="Sun C."/>
        </authorList>
    </citation>
    <scope>NUCLEOTIDE SEQUENCE [LARGE SCALE GENOMIC DNA]</scope>
    <source>
        <strain evidence="1 2">HZ20</strain>
    </source>
</reference>
<keyword evidence="2" id="KW-1185">Reference proteome</keyword>
<dbReference type="EMBL" id="CP028901">
    <property type="protein sequence ID" value="AWB32373.1"/>
    <property type="molecule type" value="Genomic_DNA"/>
</dbReference>
<evidence type="ECO:0000313" key="2">
    <source>
        <dbReference type="Proteomes" id="UP000244571"/>
    </source>
</evidence>
<dbReference type="RefSeq" id="WP_108619814.1">
    <property type="nucleotide sequence ID" value="NZ_CP028901.1"/>
</dbReference>
<accession>A0A2R4XF92</accession>
<proteinExistence type="predicted"/>
<protein>
    <submittedName>
        <fullName evidence="1">Head decoration protein</fullName>
    </submittedName>
</protein>
<dbReference type="AlphaFoldDB" id="A0A2R4XF92"/>
<organism evidence="1 2">
    <name type="scientific">Orrella marina</name>
    <dbReference type="NCBI Taxonomy" id="2163011"/>
    <lineage>
        <taxon>Bacteria</taxon>
        <taxon>Pseudomonadati</taxon>
        <taxon>Pseudomonadota</taxon>
        <taxon>Betaproteobacteria</taxon>
        <taxon>Burkholderiales</taxon>
        <taxon>Alcaligenaceae</taxon>
        <taxon>Orrella</taxon>
    </lineage>
</organism>
<dbReference type="Proteomes" id="UP000244571">
    <property type="component" value="Chromosome"/>
</dbReference>
<name>A0A2R4XF92_9BURK</name>
<dbReference type="KEGG" id="boz:DBV39_00110"/>
<dbReference type="OrthoDB" id="9099687at2"/>
<dbReference type="InterPro" id="IPR004195">
    <property type="entry name" value="Head_decoration_D"/>
</dbReference>